<dbReference type="AlphaFoldDB" id="A0A1H9YJS9"/>
<feature type="region of interest" description="Disordered" evidence="1">
    <location>
        <begin position="121"/>
        <end position="146"/>
    </location>
</feature>
<dbReference type="STRING" id="29364.SAMN04487772_10255"/>
<name>A0A1H9YJS9_9FIRM</name>
<protein>
    <submittedName>
        <fullName evidence="2">ERF superfamily protein</fullName>
    </submittedName>
</protein>
<evidence type="ECO:0000256" key="1">
    <source>
        <dbReference type="SAM" id="MobiDB-lite"/>
    </source>
</evidence>
<feature type="compositionally biased region" description="Polar residues" evidence="1">
    <location>
        <begin position="121"/>
        <end position="130"/>
    </location>
</feature>
<evidence type="ECO:0000313" key="3">
    <source>
        <dbReference type="Proteomes" id="UP000199800"/>
    </source>
</evidence>
<evidence type="ECO:0000313" key="2">
    <source>
        <dbReference type="EMBL" id="SES69299.1"/>
    </source>
</evidence>
<dbReference type="EMBL" id="FOHN01000002">
    <property type="protein sequence ID" value="SES69299.1"/>
    <property type="molecule type" value="Genomic_DNA"/>
</dbReference>
<organism evidence="2 3">
    <name type="scientific">[Clostridium] polysaccharolyticum</name>
    <dbReference type="NCBI Taxonomy" id="29364"/>
    <lineage>
        <taxon>Bacteria</taxon>
        <taxon>Bacillati</taxon>
        <taxon>Bacillota</taxon>
        <taxon>Clostridia</taxon>
        <taxon>Lachnospirales</taxon>
        <taxon>Lachnospiraceae</taxon>
    </lineage>
</organism>
<dbReference type="RefSeq" id="WP_330387172.1">
    <property type="nucleotide sequence ID" value="NZ_FOHN01000002.1"/>
</dbReference>
<dbReference type="Pfam" id="PF04404">
    <property type="entry name" value="ERF"/>
    <property type="match status" value="1"/>
</dbReference>
<feature type="region of interest" description="Disordered" evidence="1">
    <location>
        <begin position="196"/>
        <end position="223"/>
    </location>
</feature>
<gene>
    <name evidence="2" type="ORF">SAMN04487772_10255</name>
</gene>
<proteinExistence type="predicted"/>
<feature type="compositionally biased region" description="Basic and acidic residues" evidence="1">
    <location>
        <begin position="131"/>
        <end position="140"/>
    </location>
</feature>
<dbReference type="InterPro" id="IPR007499">
    <property type="entry name" value="ERF_bacteria_virus"/>
</dbReference>
<sequence>MYIPAGHPDEIKMDIAEIIKVVVDNESNIEEKKGNDEKMAESRVIGVHKKLAEVQRRLVAPKNQYNSFGKYKYRSCEDILEGVKPLLSEVGATLIITDEIVPCGDKRVYVKATATFTDVETQEKISNSSFAREEESKKGMDASQVTGATSSYARKYALNGLFCIDDNKDPDTEEFKNQQNQQQVYETVPNNQFGQQYQQQQVQQNRPQQQSSQQQPAQQNPNQSNKYMVETVRKLCKALNVQEGQVLGFVATKNLETMTVQEFDHIMQCFKATPGYSEGLLQQ</sequence>
<reference evidence="2 3" key="1">
    <citation type="submission" date="2016-10" db="EMBL/GenBank/DDBJ databases">
        <authorList>
            <person name="de Groot N.N."/>
        </authorList>
    </citation>
    <scope>NUCLEOTIDE SEQUENCE [LARGE SCALE GENOMIC DNA]</scope>
    <source>
        <strain evidence="2 3">DSM 1801</strain>
    </source>
</reference>
<dbReference type="Proteomes" id="UP000199800">
    <property type="component" value="Unassembled WGS sequence"/>
</dbReference>
<accession>A0A1H9YJS9</accession>
<keyword evidence="3" id="KW-1185">Reference proteome</keyword>